<evidence type="ECO:0000313" key="3">
    <source>
        <dbReference type="Proteomes" id="UP001056756"/>
    </source>
</evidence>
<gene>
    <name evidence="2" type="ORF">NAG76_11735</name>
</gene>
<evidence type="ECO:0008006" key="4">
    <source>
        <dbReference type="Google" id="ProtNLM"/>
    </source>
</evidence>
<feature type="transmembrane region" description="Helical" evidence="1">
    <location>
        <begin position="81"/>
        <end position="99"/>
    </location>
</feature>
<dbReference type="PANTHER" id="PTHR35007">
    <property type="entry name" value="INTEGRAL MEMBRANE PROTEIN-RELATED"/>
    <property type="match status" value="1"/>
</dbReference>
<feature type="transmembrane region" description="Helical" evidence="1">
    <location>
        <begin position="6"/>
        <end position="30"/>
    </location>
</feature>
<evidence type="ECO:0000256" key="1">
    <source>
        <dbReference type="SAM" id="Phobius"/>
    </source>
</evidence>
<feature type="transmembrane region" description="Helical" evidence="1">
    <location>
        <begin position="289"/>
        <end position="307"/>
    </location>
</feature>
<keyword evidence="1" id="KW-0812">Transmembrane</keyword>
<dbReference type="KEGG" id="plig:NAG76_11735"/>
<protein>
    <recommendedName>
        <fullName evidence="4">Type II secretion system protein GspF domain-containing protein</fullName>
    </recommendedName>
</protein>
<organism evidence="2 3">
    <name type="scientific">Candidatus Pristimantibacillus lignocellulolyticus</name>
    <dbReference type="NCBI Taxonomy" id="2994561"/>
    <lineage>
        <taxon>Bacteria</taxon>
        <taxon>Bacillati</taxon>
        <taxon>Bacillota</taxon>
        <taxon>Bacilli</taxon>
        <taxon>Bacillales</taxon>
        <taxon>Paenibacillaceae</taxon>
        <taxon>Candidatus Pristimantibacillus</taxon>
    </lineage>
</organism>
<reference evidence="2" key="1">
    <citation type="submission" date="2022-05" db="EMBL/GenBank/DDBJ databases">
        <title>Novel bacterial taxa in a minimal lignocellulolytic consortium and its capacity to transform plastics disclosed by genome-resolved metagenomics.</title>
        <authorList>
            <person name="Rodriguez C.A.D."/>
            <person name="Diaz-Garcia L."/>
            <person name="Herrera K."/>
            <person name="Tarazona N.A."/>
            <person name="Sproer C."/>
            <person name="Overmann J."/>
            <person name="Jimenez D.J."/>
        </authorList>
    </citation>
    <scope>NUCLEOTIDE SEQUENCE</scope>
    <source>
        <strain evidence="2">MAG5</strain>
    </source>
</reference>
<dbReference type="EMBL" id="CP097899">
    <property type="protein sequence ID" value="URN92572.1"/>
    <property type="molecule type" value="Genomic_DNA"/>
</dbReference>
<proteinExistence type="predicted"/>
<sequence length="313" mass="36603">MIFQVMTLFIVGVLFLVLMYIIENLIITVFTRQRRKSRLTTIVTTQTLRRKSWIQRFVLKVITHLNHLLQTLRFSASGERLFHWLLSIALVGGVLGYYMFGSMKGAILCSAMVAGIPYICLKMLLIHRQLEAQIDFLPAVELFYQCYLITGERQIKIALAKVIEENRIAGPMKGIFEQLYRNLCVRDNDDESLDIFANSLGHIWADYFVQMVKVALHEGVTISSSLKQLIHDMRAARRANEQERHQLLEIRIANFTPLIFLLLFVVINFKYNREQSLHYYFYDQSGREMILHMITMIFLSFLMGIYLSRKKMT</sequence>
<name>A0A9J6Z980_9BACL</name>
<dbReference type="PANTHER" id="PTHR35007:SF2">
    <property type="entry name" value="PILUS ASSEMBLE PROTEIN"/>
    <property type="match status" value="1"/>
</dbReference>
<evidence type="ECO:0000313" key="2">
    <source>
        <dbReference type="EMBL" id="URN92572.1"/>
    </source>
</evidence>
<keyword evidence="1" id="KW-1133">Transmembrane helix</keyword>
<keyword evidence="1" id="KW-0472">Membrane</keyword>
<feature type="transmembrane region" description="Helical" evidence="1">
    <location>
        <begin position="105"/>
        <end position="125"/>
    </location>
</feature>
<feature type="transmembrane region" description="Helical" evidence="1">
    <location>
        <begin position="252"/>
        <end position="269"/>
    </location>
</feature>
<accession>A0A9J6Z980</accession>
<dbReference type="Proteomes" id="UP001056756">
    <property type="component" value="Chromosome"/>
</dbReference>
<dbReference type="AlphaFoldDB" id="A0A9J6Z980"/>